<dbReference type="InterPro" id="IPR011042">
    <property type="entry name" value="6-blade_b-propeller_TolB-like"/>
</dbReference>
<evidence type="ECO:0000256" key="3">
    <source>
        <dbReference type="ARBA" id="ARBA00023136"/>
    </source>
</evidence>
<dbReference type="AlphaFoldDB" id="A0A1W1BS42"/>
<name>A0A1W1BS42_9ZZZZ</name>
<protein>
    <recommendedName>
        <fullName evidence="5">Periplasmic ATP/GTP-binding protein</fullName>
    </recommendedName>
</protein>
<organism evidence="4">
    <name type="scientific">hydrothermal vent metagenome</name>
    <dbReference type="NCBI Taxonomy" id="652676"/>
    <lineage>
        <taxon>unclassified sequences</taxon>
        <taxon>metagenomes</taxon>
        <taxon>ecological metagenomes</taxon>
    </lineage>
</organism>
<keyword evidence="2" id="KW-1003">Cell membrane</keyword>
<comment type="subcellular location">
    <subcellularLocation>
        <location evidence="1">Cell membrane</location>
    </subcellularLocation>
</comment>
<accession>A0A1W1BS42</accession>
<dbReference type="SUPFAM" id="SSF63825">
    <property type="entry name" value="YWTD domain"/>
    <property type="match status" value="1"/>
</dbReference>
<dbReference type="EMBL" id="FPHG01000030">
    <property type="protein sequence ID" value="SFV56304.1"/>
    <property type="molecule type" value="Genomic_DNA"/>
</dbReference>
<keyword evidence="3" id="KW-0472">Membrane</keyword>
<dbReference type="Pfam" id="PF06977">
    <property type="entry name" value="SdiA-regulated"/>
    <property type="match status" value="1"/>
</dbReference>
<reference evidence="4" key="1">
    <citation type="submission" date="2016-10" db="EMBL/GenBank/DDBJ databases">
        <authorList>
            <person name="de Groot N.N."/>
        </authorList>
    </citation>
    <scope>NUCLEOTIDE SEQUENCE</scope>
</reference>
<evidence type="ECO:0008006" key="5">
    <source>
        <dbReference type="Google" id="ProtNLM"/>
    </source>
</evidence>
<evidence type="ECO:0000256" key="1">
    <source>
        <dbReference type="ARBA" id="ARBA00004236"/>
    </source>
</evidence>
<gene>
    <name evidence="4" type="ORF">MNB_SV-9-121</name>
</gene>
<evidence type="ECO:0000256" key="2">
    <source>
        <dbReference type="ARBA" id="ARBA00022475"/>
    </source>
</evidence>
<sequence length="238" mass="27436">MIKRYIILTISLISIAISSEIVKIPEASGVDYCKNSNTLIVANDEGWFYEIKTTGEIINKQQIKKYDLEGVVCNKNNFMFAVEDKGILKVDRKTYKSKLIKIDTTYNGKEIKLLDKDAGIEGIAKVNGYYYLAKQSKKKKTSFIAIIKIKKNRAKIVDIIRHKIIDTAGLTYYKNYLYMVSDKKNKLIKYDIKKRKIIKEIKLEDMAQEGVAFDKDGFIYITDDNGKVIKMNSSFYDK</sequence>
<dbReference type="InterPro" id="IPR009722">
    <property type="entry name" value="YjiK/CarP"/>
</dbReference>
<dbReference type="GO" id="GO:0005886">
    <property type="term" value="C:plasma membrane"/>
    <property type="evidence" value="ECO:0007669"/>
    <property type="project" value="UniProtKB-SubCell"/>
</dbReference>
<evidence type="ECO:0000313" key="4">
    <source>
        <dbReference type="EMBL" id="SFV56304.1"/>
    </source>
</evidence>
<dbReference type="Gene3D" id="2.120.10.30">
    <property type="entry name" value="TolB, C-terminal domain"/>
    <property type="match status" value="1"/>
</dbReference>
<proteinExistence type="predicted"/>